<dbReference type="AlphaFoldDB" id="A0A367WXQ2"/>
<evidence type="ECO:0000313" key="3">
    <source>
        <dbReference type="Proteomes" id="UP000252255"/>
    </source>
</evidence>
<dbReference type="GO" id="GO:0005524">
    <property type="term" value="F:ATP binding"/>
    <property type="evidence" value="ECO:0007669"/>
    <property type="project" value="InterPro"/>
</dbReference>
<keyword evidence="2" id="KW-0378">Hydrolase</keyword>
<name>A0A367WXQ2_9PROT</name>
<dbReference type="InterPro" id="IPR027417">
    <property type="entry name" value="P-loop_NTPase"/>
</dbReference>
<dbReference type="PANTHER" id="PTHR10285">
    <property type="entry name" value="URIDINE KINASE"/>
    <property type="match status" value="1"/>
</dbReference>
<evidence type="ECO:0000259" key="1">
    <source>
        <dbReference type="Pfam" id="PF00485"/>
    </source>
</evidence>
<reference evidence="2 3" key="1">
    <citation type="submission" date="2014-07" db="EMBL/GenBank/DDBJ databases">
        <title>Draft genome sequence of Thalassospira profundimaris PR54-5.</title>
        <authorList>
            <person name="Lai Q."/>
            <person name="Shao Z."/>
        </authorList>
    </citation>
    <scope>NUCLEOTIDE SEQUENCE [LARGE SCALE GENOMIC DNA]</scope>
    <source>
        <strain evidence="2 3">PR54-5</strain>
    </source>
</reference>
<evidence type="ECO:0000313" key="2">
    <source>
        <dbReference type="EMBL" id="RCK46214.1"/>
    </source>
</evidence>
<dbReference type="NCBIfam" id="NF006746">
    <property type="entry name" value="PRK09270.1-5"/>
    <property type="match status" value="1"/>
</dbReference>
<dbReference type="Proteomes" id="UP000252255">
    <property type="component" value="Unassembled WGS sequence"/>
</dbReference>
<dbReference type="InterPro" id="IPR006083">
    <property type="entry name" value="PRK/URK"/>
</dbReference>
<dbReference type="Pfam" id="PF00485">
    <property type="entry name" value="PRK"/>
    <property type="match status" value="1"/>
</dbReference>
<comment type="caution">
    <text evidence="2">The sequence shown here is derived from an EMBL/GenBank/DDBJ whole genome shotgun (WGS) entry which is preliminary data.</text>
</comment>
<sequence length="219" mass="24184">MFTRPRSKPRMTPDIDALAAQIRAQQTGDRRILVAIIGAPASGKSHLSDRLYHHLGGDKAGAVVVPMDGFHFDDAILKDRGLLARKGAPDTFDVGGLKRVLLALRDQEDEDIYVPVFDRELELSRGSARVISQHHRIILVEGNYLLLDQAPWDQLGPLFDLSIYLDVAESTLRERLIGRWQGFGFDMDAAITKAETNDLPNARTVITSSKAADITLTNG</sequence>
<dbReference type="SUPFAM" id="SSF52540">
    <property type="entry name" value="P-loop containing nucleoside triphosphate hydrolases"/>
    <property type="match status" value="1"/>
</dbReference>
<accession>A0A367WXQ2</accession>
<dbReference type="Gene3D" id="3.40.50.300">
    <property type="entry name" value="P-loop containing nucleotide triphosphate hydrolases"/>
    <property type="match status" value="1"/>
</dbReference>
<gene>
    <name evidence="2" type="ORF">TH30_10385</name>
</gene>
<organism evidence="2 3">
    <name type="scientific">Thalassospira profundimaris</name>
    <dbReference type="NCBI Taxonomy" id="502049"/>
    <lineage>
        <taxon>Bacteria</taxon>
        <taxon>Pseudomonadati</taxon>
        <taxon>Pseudomonadota</taxon>
        <taxon>Alphaproteobacteria</taxon>
        <taxon>Rhodospirillales</taxon>
        <taxon>Thalassospiraceae</taxon>
        <taxon>Thalassospira</taxon>
    </lineage>
</organism>
<proteinExistence type="predicted"/>
<protein>
    <submittedName>
        <fullName evidence="2">Nucleoside triphosphate hydrolase</fullName>
    </submittedName>
</protein>
<dbReference type="EMBL" id="JPWI01000005">
    <property type="protein sequence ID" value="RCK46214.1"/>
    <property type="molecule type" value="Genomic_DNA"/>
</dbReference>
<dbReference type="GO" id="GO:0016301">
    <property type="term" value="F:kinase activity"/>
    <property type="evidence" value="ECO:0007669"/>
    <property type="project" value="InterPro"/>
</dbReference>
<dbReference type="GO" id="GO:0016787">
    <property type="term" value="F:hydrolase activity"/>
    <property type="evidence" value="ECO:0007669"/>
    <property type="project" value="UniProtKB-KW"/>
</dbReference>
<feature type="domain" description="Phosphoribulokinase/uridine kinase" evidence="1">
    <location>
        <begin position="34"/>
        <end position="206"/>
    </location>
</feature>